<dbReference type="EMBL" id="NCVQ01000001">
    <property type="protein sequence ID" value="PWZ57562.1"/>
    <property type="molecule type" value="Genomic_DNA"/>
</dbReference>
<dbReference type="AlphaFoldDB" id="A0A317YIP4"/>
<proteinExistence type="predicted"/>
<organism evidence="1">
    <name type="scientific">Zea mays</name>
    <name type="common">Maize</name>
    <dbReference type="NCBI Taxonomy" id="4577"/>
    <lineage>
        <taxon>Eukaryota</taxon>
        <taxon>Viridiplantae</taxon>
        <taxon>Streptophyta</taxon>
        <taxon>Embryophyta</taxon>
        <taxon>Tracheophyta</taxon>
        <taxon>Spermatophyta</taxon>
        <taxon>Magnoliopsida</taxon>
        <taxon>Liliopsida</taxon>
        <taxon>Poales</taxon>
        <taxon>Poaceae</taxon>
        <taxon>PACMAD clade</taxon>
        <taxon>Panicoideae</taxon>
        <taxon>Andropogonodae</taxon>
        <taxon>Andropogoneae</taxon>
        <taxon>Tripsacinae</taxon>
        <taxon>Zea</taxon>
    </lineage>
</organism>
<protein>
    <submittedName>
        <fullName evidence="1">Uncharacterized protein</fullName>
    </submittedName>
</protein>
<reference evidence="1" key="1">
    <citation type="journal article" date="2018" name="Nat. Genet.">
        <title>Extensive intraspecific gene order and gene structural variations between Mo17 and other maize genomes.</title>
        <authorList>
            <person name="Sun S."/>
            <person name="Zhou Y."/>
            <person name="Chen J."/>
            <person name="Shi J."/>
            <person name="Zhao H."/>
            <person name="Zhao H."/>
            <person name="Song W."/>
            <person name="Zhang M."/>
            <person name="Cui Y."/>
            <person name="Dong X."/>
            <person name="Liu H."/>
            <person name="Ma X."/>
            <person name="Jiao Y."/>
            <person name="Wang B."/>
            <person name="Wei X."/>
            <person name="Stein J.C."/>
            <person name="Glaubitz J.C."/>
            <person name="Lu F."/>
            <person name="Yu G."/>
            <person name="Liang C."/>
            <person name="Fengler K."/>
            <person name="Li B."/>
            <person name="Rafalski A."/>
            <person name="Schnable P.S."/>
            <person name="Ware D.H."/>
            <person name="Buckler E.S."/>
            <person name="Lai J."/>
        </authorList>
    </citation>
    <scope>NUCLEOTIDE SEQUENCE [LARGE SCALE GENOMIC DNA]</scope>
    <source>
        <tissue evidence="1">Seedling</tissue>
    </source>
</reference>
<accession>A0A317YIP4</accession>
<gene>
    <name evidence="1" type="ORF">Zm00014a_044293</name>
</gene>
<evidence type="ECO:0000313" key="1">
    <source>
        <dbReference type="EMBL" id="PWZ57562.1"/>
    </source>
</evidence>
<sequence length="36" mass="4025">MLPHLILATITTDLIIQRASIKRVCLVPLVILNTKL</sequence>
<name>A0A317YIP4_MAIZE</name>
<dbReference type="Proteomes" id="UP000251960">
    <property type="component" value="Chromosome 1"/>
</dbReference>
<comment type="caution">
    <text evidence="1">The sequence shown here is derived from an EMBL/GenBank/DDBJ whole genome shotgun (WGS) entry which is preliminary data.</text>
</comment>